<evidence type="ECO:0000313" key="3">
    <source>
        <dbReference type="WBParaSite" id="EEL_0000086301-mRNA-1"/>
    </source>
</evidence>
<keyword evidence="1" id="KW-0175">Coiled coil</keyword>
<protein>
    <submittedName>
        <fullName evidence="3">RH1 domain-containing protein</fullName>
    </submittedName>
</protein>
<evidence type="ECO:0000256" key="1">
    <source>
        <dbReference type="SAM" id="Coils"/>
    </source>
</evidence>
<dbReference type="AlphaFoldDB" id="A0A0R3RHE3"/>
<feature type="coiled-coil region" evidence="1">
    <location>
        <begin position="42"/>
        <end position="114"/>
    </location>
</feature>
<organism evidence="2 3">
    <name type="scientific">Elaeophora elaphi</name>
    <dbReference type="NCBI Taxonomy" id="1147741"/>
    <lineage>
        <taxon>Eukaryota</taxon>
        <taxon>Metazoa</taxon>
        <taxon>Ecdysozoa</taxon>
        <taxon>Nematoda</taxon>
        <taxon>Chromadorea</taxon>
        <taxon>Rhabditida</taxon>
        <taxon>Spirurina</taxon>
        <taxon>Spiruromorpha</taxon>
        <taxon>Filarioidea</taxon>
        <taxon>Onchocercidae</taxon>
        <taxon>Elaeophora</taxon>
    </lineage>
</organism>
<name>A0A0R3RHE3_9BILA</name>
<sequence length="195" mass="23147">MTYQIDEARVMQEEMDAVNVEGPRLPTLMDLKNRLRTEPLYLQVLEDYLHNAANLIEDLRARLRRREAQDDETMEVSRADLMYRASLPPTREQLEEFREALQHRRDLEREYENEDQIVLHLLERQQQVEPEHLEEEPVSMLVESENDLQEEMESSERRQAPRVLFLNEESDVVTEAPAVVVPERRGIEAVREIKL</sequence>
<dbReference type="Proteomes" id="UP000050640">
    <property type="component" value="Unplaced"/>
</dbReference>
<reference evidence="3" key="1">
    <citation type="submission" date="2017-02" db="UniProtKB">
        <authorList>
            <consortium name="WormBaseParasite"/>
        </authorList>
    </citation>
    <scope>IDENTIFICATION</scope>
</reference>
<dbReference type="WBParaSite" id="EEL_0000086301-mRNA-1">
    <property type="protein sequence ID" value="EEL_0000086301-mRNA-1"/>
    <property type="gene ID" value="EEL_0000086301"/>
</dbReference>
<accession>A0A0R3RHE3</accession>
<keyword evidence="2" id="KW-1185">Reference proteome</keyword>
<proteinExistence type="predicted"/>
<evidence type="ECO:0000313" key="2">
    <source>
        <dbReference type="Proteomes" id="UP000050640"/>
    </source>
</evidence>